<dbReference type="SUPFAM" id="SSF53067">
    <property type="entry name" value="Actin-like ATPase domain"/>
    <property type="match status" value="1"/>
</dbReference>
<dbReference type="Pfam" id="PF05137">
    <property type="entry name" value="PilN"/>
    <property type="match status" value="1"/>
</dbReference>
<reference evidence="3 4" key="1">
    <citation type="journal article" date="2013" name="Genome Announc.">
        <title>Genome Sequence of the Obligate Gammaproteobacterial Methanotroph Methylomicrobium album Strain BG8.</title>
        <authorList>
            <person name="Kits K.D."/>
            <person name="Kalyuzhnaya M.G."/>
            <person name="Klotz M.G."/>
            <person name="Jetten M.S."/>
            <person name="Op den Camp H.J."/>
            <person name="Vuilleumier S."/>
            <person name="Bringel F."/>
            <person name="Dispirito A.A."/>
            <person name="Murrell J.C."/>
            <person name="Bruce D."/>
            <person name="Cheng J.F."/>
            <person name="Copeland A."/>
            <person name="Goodwin L."/>
            <person name="Hauser L."/>
            <person name="Lajus A."/>
            <person name="Land M.L."/>
            <person name="Lapidus A."/>
            <person name="Lucas S."/>
            <person name="Medigue C."/>
            <person name="Pitluck S."/>
            <person name="Woyke T."/>
            <person name="Zeytun A."/>
            <person name="Stein L.Y."/>
        </authorList>
    </citation>
    <scope>NUCLEOTIDE SEQUENCE [LARGE SCALE GENOMIC DNA]</scope>
    <source>
        <strain evidence="3 4">BG8</strain>
    </source>
</reference>
<dbReference type="InterPro" id="IPR043129">
    <property type="entry name" value="ATPase_NBD"/>
</dbReference>
<dbReference type="RefSeq" id="WP_005374852.1">
    <property type="nucleotide sequence ID" value="NZ_CM001475.1"/>
</dbReference>
<dbReference type="InterPro" id="IPR007813">
    <property type="entry name" value="PilN"/>
</dbReference>
<dbReference type="eggNOG" id="COG3166">
    <property type="taxonomic scope" value="Bacteria"/>
</dbReference>
<keyword evidence="1" id="KW-0175">Coiled coil</keyword>
<feature type="transmembrane region" description="Helical" evidence="2">
    <location>
        <begin position="211"/>
        <end position="235"/>
    </location>
</feature>
<dbReference type="InterPro" id="IPR052534">
    <property type="entry name" value="Extracell_DNA_Util/SecSys_Comp"/>
</dbReference>
<dbReference type="HOGENOM" id="CLU_049033_1_0_6"/>
<dbReference type="EMBL" id="CM001475">
    <property type="protein sequence ID" value="EIC31473.1"/>
    <property type="molecule type" value="Genomic_DNA"/>
</dbReference>
<dbReference type="PANTHER" id="PTHR40278:SF1">
    <property type="entry name" value="DNA UTILIZATION PROTEIN HOFN"/>
    <property type="match status" value="1"/>
</dbReference>
<keyword evidence="2" id="KW-1133">Transmembrane helix</keyword>
<organism evidence="3 4">
    <name type="scientific">Methylomicrobium album BG8</name>
    <dbReference type="NCBI Taxonomy" id="686340"/>
    <lineage>
        <taxon>Bacteria</taxon>
        <taxon>Pseudomonadati</taxon>
        <taxon>Pseudomonadota</taxon>
        <taxon>Gammaproteobacteria</taxon>
        <taxon>Methylococcales</taxon>
        <taxon>Methylococcaceae</taxon>
        <taxon>Methylomicrobium</taxon>
    </lineage>
</organism>
<keyword evidence="2" id="KW-0812">Transmembrane</keyword>
<name>H8GIG1_METAL</name>
<evidence type="ECO:0000313" key="4">
    <source>
        <dbReference type="Proteomes" id="UP000005090"/>
    </source>
</evidence>
<accession>H8GIG1</accession>
<feature type="coiled-coil region" evidence="1">
    <location>
        <begin position="240"/>
        <end position="270"/>
    </location>
</feature>
<dbReference type="Proteomes" id="UP000005090">
    <property type="component" value="Chromosome"/>
</dbReference>
<proteinExistence type="predicted"/>
<keyword evidence="2" id="KW-0472">Membrane</keyword>
<evidence type="ECO:0000313" key="3">
    <source>
        <dbReference type="EMBL" id="EIC31473.1"/>
    </source>
</evidence>
<keyword evidence="4" id="KW-1185">Reference proteome</keyword>
<gene>
    <name evidence="3" type="ORF">Metal_3831</name>
</gene>
<dbReference type="PANTHER" id="PTHR40278">
    <property type="entry name" value="DNA UTILIZATION PROTEIN HOFN"/>
    <property type="match status" value="1"/>
</dbReference>
<dbReference type="STRING" id="686340.Metal_3831"/>
<evidence type="ECO:0000256" key="1">
    <source>
        <dbReference type="SAM" id="Coils"/>
    </source>
</evidence>
<evidence type="ECO:0000256" key="2">
    <source>
        <dbReference type="SAM" id="Phobius"/>
    </source>
</evidence>
<sequence>MLNLNSTLELDFKKFFRWWRKELAFLVPEKLRLLVSDEHDTVIVKTRGHQFELAYAGEPGQPLALLSRNEEGAAGFDMLRAKDERLAKANFVLRLHRAEGLCRELVLPAAAKENLAQVVSYELSRFTPFKPEQVYFSVKPLAAPGEPGMINAMLILTPREVLDGLYTELKAIGISPLLADYEGVENNPEQIDEAYDLLPEQLRTNAGKTPALIYGTLAGIVTLLLASVLFLPVLFEYQTVALLQEKIDAIEKDAKKIKGMQSEIDEVIAETGNLIKAKNASPPVIEMLNTLSALIKDDNTWLTYLQFADGHLQIQGESPSASGLIAVLEDSDIFTNAKFVSPVTQDTATGFERFQITADIVKAEVPGEQRKK</sequence>
<protein>
    <submittedName>
        <fullName evidence="3">Fimbrial assembly protein (PilN)</fullName>
    </submittedName>
</protein>
<dbReference type="AlphaFoldDB" id="H8GIG1"/>
<dbReference type="Gene3D" id="3.30.420.380">
    <property type="match status" value="1"/>
</dbReference>